<dbReference type="SUPFAM" id="SSF53474">
    <property type="entry name" value="alpha/beta-Hydrolases"/>
    <property type="match status" value="1"/>
</dbReference>
<proteinExistence type="inferred from homology"/>
<dbReference type="GO" id="GO:0016042">
    <property type="term" value="P:lipid catabolic process"/>
    <property type="evidence" value="ECO:0007669"/>
    <property type="project" value="UniProtKB-UniRule"/>
</dbReference>
<dbReference type="Gene3D" id="3.40.50.1820">
    <property type="entry name" value="alpha/beta hydrolase"/>
    <property type="match status" value="1"/>
</dbReference>
<dbReference type="Gene3D" id="1.10.260.130">
    <property type="match status" value="1"/>
</dbReference>
<protein>
    <recommendedName>
        <fullName evidence="5">Secretory lipase-domain-containing protein</fullName>
    </recommendedName>
</protein>
<reference evidence="3" key="2">
    <citation type="journal article" date="2023" name="IMA Fungus">
        <title>Comparative genomic study of the Penicillium genus elucidates a diverse pangenome and 15 lateral gene transfer events.</title>
        <authorList>
            <person name="Petersen C."/>
            <person name="Sorensen T."/>
            <person name="Nielsen M.R."/>
            <person name="Sondergaard T.E."/>
            <person name="Sorensen J.L."/>
            <person name="Fitzpatrick D.A."/>
            <person name="Frisvad J.C."/>
            <person name="Nielsen K.L."/>
        </authorList>
    </citation>
    <scope>NUCLEOTIDE SEQUENCE</scope>
    <source>
        <strain evidence="3">IBT 35673</strain>
    </source>
</reference>
<gene>
    <name evidence="3" type="ORF">N7452_005422</name>
</gene>
<dbReference type="PANTHER" id="PTHR34853:SF5">
    <property type="entry name" value="LIP-DOMAIN-CONTAINING PROTEIN-RELATED"/>
    <property type="match status" value="1"/>
</dbReference>
<name>A0A9W9QL29_PENBR</name>
<dbReference type="AlphaFoldDB" id="A0A9W9QL29"/>
<keyword evidence="2" id="KW-0732">Signal</keyword>
<dbReference type="PANTHER" id="PTHR34853">
    <property type="match status" value="1"/>
</dbReference>
<feature type="signal peptide" evidence="2">
    <location>
        <begin position="1"/>
        <end position="19"/>
    </location>
</feature>
<dbReference type="GO" id="GO:0072330">
    <property type="term" value="P:monocarboxylic acid biosynthetic process"/>
    <property type="evidence" value="ECO:0007669"/>
    <property type="project" value="UniProtKB-ARBA"/>
</dbReference>
<dbReference type="InterPro" id="IPR029058">
    <property type="entry name" value="AB_hydrolase_fold"/>
</dbReference>
<evidence type="ECO:0000313" key="3">
    <source>
        <dbReference type="EMBL" id="KAJ5338694.1"/>
    </source>
</evidence>
<dbReference type="PIRSF" id="PIRSF029171">
    <property type="entry name" value="Esterase_LipA"/>
    <property type="match status" value="1"/>
</dbReference>
<organism evidence="3 4">
    <name type="scientific">Penicillium brevicompactum</name>
    <dbReference type="NCBI Taxonomy" id="5074"/>
    <lineage>
        <taxon>Eukaryota</taxon>
        <taxon>Fungi</taxon>
        <taxon>Dikarya</taxon>
        <taxon>Ascomycota</taxon>
        <taxon>Pezizomycotina</taxon>
        <taxon>Eurotiomycetes</taxon>
        <taxon>Eurotiomycetidae</taxon>
        <taxon>Eurotiales</taxon>
        <taxon>Aspergillaceae</taxon>
        <taxon>Penicillium</taxon>
    </lineage>
</organism>
<dbReference type="EMBL" id="JAPZBQ010000003">
    <property type="protein sequence ID" value="KAJ5338694.1"/>
    <property type="molecule type" value="Genomic_DNA"/>
</dbReference>
<feature type="chain" id="PRO_5041032933" description="Secretory lipase-domain-containing protein" evidence="2">
    <location>
        <begin position="20"/>
        <end position="454"/>
    </location>
</feature>
<evidence type="ECO:0000256" key="2">
    <source>
        <dbReference type="PIRNR" id="PIRNR029171"/>
    </source>
</evidence>
<dbReference type="GO" id="GO:0017000">
    <property type="term" value="P:antibiotic biosynthetic process"/>
    <property type="evidence" value="ECO:0007669"/>
    <property type="project" value="UniProtKB-ARBA"/>
</dbReference>
<dbReference type="InterPro" id="IPR005152">
    <property type="entry name" value="Lipase_secreted"/>
</dbReference>
<reference evidence="3" key="1">
    <citation type="submission" date="2022-12" db="EMBL/GenBank/DDBJ databases">
        <authorList>
            <person name="Petersen C."/>
        </authorList>
    </citation>
    <scope>NUCLEOTIDE SEQUENCE</scope>
    <source>
        <strain evidence="3">IBT 35673</strain>
    </source>
</reference>
<keyword evidence="1" id="KW-0378">Hydrolase</keyword>
<sequence length="454" mass="49953">MHFTLCLLPVLSLFNQVLGGKVDLPVLPKHPSTDEFYKPPKEQSWQTKPAGTILKARNVTFTSRKPDVPSDAQAYQLQFVTQDVHEQPATTVTTIVVPVNANLNRLVSFQNAYDSADIDCSPSYGFLHQAFGVAVTWNQGQISILGDFPMEGGPVLNIPDYEGSNAAFTVGPQTAYHTLDSIRAALNSQHITGLSSEANTILYGYSGGGFATEWATEYHASYAPTLNVIGAAMGGLPTNITNTYLHVNGGDFSELNVLATLGLANAYSNVSDYVDKHILPEYKDAFFYPRVRCGPQACLDRQPSLSNVNISLLYDNGDAVLHHFDKLLAEVGIMGQQIREDNRPHFPLYIWAGTNDDVVRPTSDITALVKKFKDVGTEVTYVRKWFQGHVTALITGSGDARTWINTQFKKAEKLAQSGGTLDFTEEDDFAGSSTFRSQEILDNERDAREHGYEL</sequence>
<evidence type="ECO:0000256" key="1">
    <source>
        <dbReference type="ARBA" id="ARBA00022801"/>
    </source>
</evidence>
<dbReference type="Proteomes" id="UP001147695">
    <property type="component" value="Unassembled WGS sequence"/>
</dbReference>
<dbReference type="GO" id="GO:0004806">
    <property type="term" value="F:triacylglycerol lipase activity"/>
    <property type="evidence" value="ECO:0007669"/>
    <property type="project" value="UniProtKB-UniRule"/>
</dbReference>
<accession>A0A9W9QL29</accession>
<comment type="caution">
    <text evidence="3">The sequence shown here is derived from an EMBL/GenBank/DDBJ whole genome shotgun (WGS) entry which is preliminary data.</text>
</comment>
<evidence type="ECO:0000313" key="4">
    <source>
        <dbReference type="Proteomes" id="UP001147695"/>
    </source>
</evidence>
<evidence type="ECO:0008006" key="5">
    <source>
        <dbReference type="Google" id="ProtNLM"/>
    </source>
</evidence>
<dbReference type="Pfam" id="PF03583">
    <property type="entry name" value="LIP"/>
    <property type="match status" value="1"/>
</dbReference>
<comment type="similarity">
    <text evidence="2">Belongs to the AB hydrolase superfamily. Lipase family.</text>
</comment>